<reference evidence="1 2" key="1">
    <citation type="journal article" date="2023" name="Plants (Basel)">
        <title>Bridging the Gap: Combining Genomics and Transcriptomics Approaches to Understand Stylosanthes scabra, an Orphan Legume from the Brazilian Caatinga.</title>
        <authorList>
            <person name="Ferreira-Neto J.R.C."/>
            <person name="da Silva M.D."/>
            <person name="Binneck E."/>
            <person name="de Melo N.F."/>
            <person name="da Silva R.H."/>
            <person name="de Melo A.L.T.M."/>
            <person name="Pandolfi V."/>
            <person name="Bustamante F.O."/>
            <person name="Brasileiro-Vidal A.C."/>
            <person name="Benko-Iseppon A.M."/>
        </authorList>
    </citation>
    <scope>NUCLEOTIDE SEQUENCE [LARGE SCALE GENOMIC DNA]</scope>
    <source>
        <tissue evidence="1">Leaves</tissue>
    </source>
</reference>
<name>A0ABU6WY29_9FABA</name>
<evidence type="ECO:0000313" key="2">
    <source>
        <dbReference type="Proteomes" id="UP001341840"/>
    </source>
</evidence>
<dbReference type="EMBL" id="JASCZI010186997">
    <property type="protein sequence ID" value="MED6190815.1"/>
    <property type="molecule type" value="Genomic_DNA"/>
</dbReference>
<protein>
    <submittedName>
        <fullName evidence="1">Uncharacterized protein</fullName>
    </submittedName>
</protein>
<comment type="caution">
    <text evidence="1">The sequence shown here is derived from an EMBL/GenBank/DDBJ whole genome shotgun (WGS) entry which is preliminary data.</text>
</comment>
<keyword evidence="2" id="KW-1185">Reference proteome</keyword>
<gene>
    <name evidence="1" type="ORF">PIB30_109676</name>
</gene>
<sequence>MMVLVKSGSIRKQVFPIDYERQVSQRLVDAVHYGKNDTALELMANPNVDVNFVGTVSLKSKTTEIVLNDESAHRVNSVYEEFKTEVTALFLAAHSANLTLLRKLL</sequence>
<organism evidence="1 2">
    <name type="scientific">Stylosanthes scabra</name>
    <dbReference type="NCBI Taxonomy" id="79078"/>
    <lineage>
        <taxon>Eukaryota</taxon>
        <taxon>Viridiplantae</taxon>
        <taxon>Streptophyta</taxon>
        <taxon>Embryophyta</taxon>
        <taxon>Tracheophyta</taxon>
        <taxon>Spermatophyta</taxon>
        <taxon>Magnoliopsida</taxon>
        <taxon>eudicotyledons</taxon>
        <taxon>Gunneridae</taxon>
        <taxon>Pentapetalae</taxon>
        <taxon>rosids</taxon>
        <taxon>fabids</taxon>
        <taxon>Fabales</taxon>
        <taxon>Fabaceae</taxon>
        <taxon>Papilionoideae</taxon>
        <taxon>50 kb inversion clade</taxon>
        <taxon>dalbergioids sensu lato</taxon>
        <taxon>Dalbergieae</taxon>
        <taxon>Pterocarpus clade</taxon>
        <taxon>Stylosanthes</taxon>
    </lineage>
</organism>
<feature type="non-terminal residue" evidence="1">
    <location>
        <position position="105"/>
    </location>
</feature>
<proteinExistence type="predicted"/>
<dbReference type="Proteomes" id="UP001341840">
    <property type="component" value="Unassembled WGS sequence"/>
</dbReference>
<evidence type="ECO:0000313" key="1">
    <source>
        <dbReference type="EMBL" id="MED6190815.1"/>
    </source>
</evidence>
<accession>A0ABU6WY29</accession>